<dbReference type="RefSeq" id="WP_194213784.1">
    <property type="nucleotide sequence ID" value="NZ_CP061205.1"/>
</dbReference>
<gene>
    <name evidence="2" type="ORF">ACFOKA_11640</name>
</gene>
<dbReference type="Gene3D" id="3.40.50.1820">
    <property type="entry name" value="alpha/beta hydrolase"/>
    <property type="match status" value="1"/>
</dbReference>
<protein>
    <submittedName>
        <fullName evidence="2">Alpha/beta fold hydrolase</fullName>
    </submittedName>
</protein>
<proteinExistence type="predicted"/>
<evidence type="ECO:0000313" key="3">
    <source>
        <dbReference type="Proteomes" id="UP001595444"/>
    </source>
</evidence>
<accession>A0ABV7D6Q6</accession>
<dbReference type="Proteomes" id="UP001595444">
    <property type="component" value="Unassembled WGS sequence"/>
</dbReference>
<dbReference type="InterPro" id="IPR000073">
    <property type="entry name" value="AB_hydrolase_1"/>
</dbReference>
<dbReference type="EMBL" id="JBHRSL010000010">
    <property type="protein sequence ID" value="MFC3052555.1"/>
    <property type="molecule type" value="Genomic_DNA"/>
</dbReference>
<keyword evidence="3" id="KW-1185">Reference proteome</keyword>
<dbReference type="SUPFAM" id="SSF53474">
    <property type="entry name" value="alpha/beta-Hydrolases"/>
    <property type="match status" value="1"/>
</dbReference>
<comment type="caution">
    <text evidence="2">The sequence shown here is derived from an EMBL/GenBank/DDBJ whole genome shotgun (WGS) entry which is preliminary data.</text>
</comment>
<dbReference type="InterPro" id="IPR029058">
    <property type="entry name" value="AB_hydrolase_fold"/>
</dbReference>
<dbReference type="GO" id="GO:0016787">
    <property type="term" value="F:hydrolase activity"/>
    <property type="evidence" value="ECO:0007669"/>
    <property type="project" value="UniProtKB-KW"/>
</dbReference>
<evidence type="ECO:0000313" key="2">
    <source>
        <dbReference type="EMBL" id="MFC3052555.1"/>
    </source>
</evidence>
<sequence>MKKLFKILAVTIITLSAAPLLVGLILKSFNDEVPPPGQMVDVGGYKLHIHCTGADTGLPTVVIETGSGEALPLFYWIQKGVSATTKVCSYDRAGLGWSEESGLPRDSKTVNEALHTLLNKAGIKRPFVFVGHSIAGLYNRDYIERYPGEVSGLVLLDPSHPRQGEVLNIDNKKFYPALANQIHTLQSMIKWGITELYNPTEAGRDYNLILEYPAEIQRQLAYISKRVTTYDAFLAEFRDFDLAALQADRNKTLGDIPFTLISAGTAQNAEDWPEELDSETITQKLMSLHTEMEGLSTNSKRAIIKEADHMSLILNRTYAEQTIPYILEVILGAETPLAY</sequence>
<dbReference type="Pfam" id="PF00561">
    <property type="entry name" value="Abhydrolase_1"/>
    <property type="match status" value="1"/>
</dbReference>
<organism evidence="2 3">
    <name type="scientific">Kordiimonas pumila</name>
    <dbReference type="NCBI Taxonomy" id="2161677"/>
    <lineage>
        <taxon>Bacteria</taxon>
        <taxon>Pseudomonadati</taxon>
        <taxon>Pseudomonadota</taxon>
        <taxon>Alphaproteobacteria</taxon>
        <taxon>Kordiimonadales</taxon>
        <taxon>Kordiimonadaceae</taxon>
        <taxon>Kordiimonas</taxon>
    </lineage>
</organism>
<evidence type="ECO:0000259" key="1">
    <source>
        <dbReference type="Pfam" id="PF00561"/>
    </source>
</evidence>
<keyword evidence="2" id="KW-0378">Hydrolase</keyword>
<name>A0ABV7D6Q6_9PROT</name>
<feature type="domain" description="AB hydrolase-1" evidence="1">
    <location>
        <begin position="59"/>
        <end position="161"/>
    </location>
</feature>
<reference evidence="3" key="1">
    <citation type="journal article" date="2019" name="Int. J. Syst. Evol. Microbiol.">
        <title>The Global Catalogue of Microorganisms (GCM) 10K type strain sequencing project: providing services to taxonomists for standard genome sequencing and annotation.</title>
        <authorList>
            <consortium name="The Broad Institute Genomics Platform"/>
            <consortium name="The Broad Institute Genome Sequencing Center for Infectious Disease"/>
            <person name="Wu L."/>
            <person name="Ma J."/>
        </authorList>
    </citation>
    <scope>NUCLEOTIDE SEQUENCE [LARGE SCALE GENOMIC DNA]</scope>
    <source>
        <strain evidence="3">KCTC 62164</strain>
    </source>
</reference>